<dbReference type="Pfam" id="PF04347">
    <property type="entry name" value="FliO"/>
    <property type="match status" value="1"/>
</dbReference>
<evidence type="ECO:0000256" key="7">
    <source>
        <dbReference type="SAM" id="Phobius"/>
    </source>
</evidence>
<feature type="transmembrane region" description="Helical" evidence="7">
    <location>
        <begin position="6"/>
        <end position="24"/>
    </location>
</feature>
<dbReference type="OrthoDB" id="5191841at2"/>
<dbReference type="AlphaFoldDB" id="A0A1R1L7K4"/>
<evidence type="ECO:0000256" key="5">
    <source>
        <dbReference type="ARBA" id="ARBA00023136"/>
    </source>
</evidence>
<reference evidence="8 9" key="1">
    <citation type="submission" date="2016-12" db="EMBL/GenBank/DDBJ databases">
        <title>Draft genome of Tersicoccus phoenicis 1P05MA.</title>
        <authorList>
            <person name="Nakajima Y."/>
            <person name="Yoshizawa S."/>
            <person name="Nakamura K."/>
            <person name="Ogura Y."/>
            <person name="Hayashi T."/>
            <person name="Kogure K."/>
        </authorList>
    </citation>
    <scope>NUCLEOTIDE SEQUENCE [LARGE SCALE GENOMIC DNA]</scope>
    <source>
        <strain evidence="8 9">1p05MA</strain>
    </source>
</reference>
<feature type="region of interest" description="Disordered" evidence="6">
    <location>
        <begin position="179"/>
        <end position="221"/>
    </location>
</feature>
<evidence type="ECO:0000256" key="1">
    <source>
        <dbReference type="ARBA" id="ARBA00004236"/>
    </source>
</evidence>
<name>A0A1R1L7K4_9MICC</name>
<comment type="subcellular location">
    <subcellularLocation>
        <location evidence="1">Cell membrane</location>
    </subcellularLocation>
</comment>
<evidence type="ECO:0000313" key="9">
    <source>
        <dbReference type="Proteomes" id="UP000187085"/>
    </source>
</evidence>
<evidence type="ECO:0008006" key="10">
    <source>
        <dbReference type="Google" id="ProtNLM"/>
    </source>
</evidence>
<evidence type="ECO:0000313" key="8">
    <source>
        <dbReference type="EMBL" id="OMH23514.1"/>
    </source>
</evidence>
<dbReference type="RefSeq" id="WP_076704731.1">
    <property type="nucleotide sequence ID" value="NZ_MRDE01000072.1"/>
</dbReference>
<proteinExistence type="predicted"/>
<evidence type="ECO:0000256" key="3">
    <source>
        <dbReference type="ARBA" id="ARBA00022692"/>
    </source>
</evidence>
<keyword evidence="5 7" id="KW-0472">Membrane</keyword>
<comment type="caution">
    <text evidence="8">The sequence shown here is derived from an EMBL/GenBank/DDBJ whole genome shotgun (WGS) entry which is preliminary data.</text>
</comment>
<protein>
    <recommendedName>
        <fullName evidence="10">Flagellar biosynthetic protein FliO</fullName>
    </recommendedName>
</protein>
<dbReference type="GO" id="GO:0044781">
    <property type="term" value="P:bacterial-type flagellum organization"/>
    <property type="evidence" value="ECO:0007669"/>
    <property type="project" value="InterPro"/>
</dbReference>
<dbReference type="GO" id="GO:0016020">
    <property type="term" value="C:membrane"/>
    <property type="evidence" value="ECO:0007669"/>
    <property type="project" value="InterPro"/>
</dbReference>
<feature type="compositionally biased region" description="Low complexity" evidence="6">
    <location>
        <begin position="209"/>
        <end position="221"/>
    </location>
</feature>
<dbReference type="STRING" id="554083.BKD30_11285"/>
<dbReference type="EMBL" id="MRDE01000072">
    <property type="protein sequence ID" value="OMH23514.1"/>
    <property type="molecule type" value="Genomic_DNA"/>
</dbReference>
<dbReference type="InterPro" id="IPR022781">
    <property type="entry name" value="Flagellar_biosynth_FliO"/>
</dbReference>
<feature type="compositionally biased region" description="Low complexity" evidence="6">
    <location>
        <begin position="88"/>
        <end position="101"/>
    </location>
</feature>
<keyword evidence="3 7" id="KW-0812">Transmembrane</keyword>
<keyword evidence="4 7" id="KW-1133">Transmembrane helix</keyword>
<feature type="region of interest" description="Disordered" evidence="6">
    <location>
        <begin position="82"/>
        <end position="109"/>
    </location>
</feature>
<evidence type="ECO:0000256" key="4">
    <source>
        <dbReference type="ARBA" id="ARBA00022989"/>
    </source>
</evidence>
<organism evidence="8 9">
    <name type="scientific">Tersicoccus phoenicis</name>
    <dbReference type="NCBI Taxonomy" id="554083"/>
    <lineage>
        <taxon>Bacteria</taxon>
        <taxon>Bacillati</taxon>
        <taxon>Actinomycetota</taxon>
        <taxon>Actinomycetes</taxon>
        <taxon>Micrococcales</taxon>
        <taxon>Micrococcaceae</taxon>
        <taxon>Tersicoccus</taxon>
    </lineage>
</organism>
<keyword evidence="9" id="KW-1185">Reference proteome</keyword>
<evidence type="ECO:0000256" key="2">
    <source>
        <dbReference type="ARBA" id="ARBA00022475"/>
    </source>
</evidence>
<dbReference type="Proteomes" id="UP000187085">
    <property type="component" value="Unassembled WGS sequence"/>
</dbReference>
<gene>
    <name evidence="8" type="ORF">BKD30_11285</name>
</gene>
<accession>A0A1R1L7K4</accession>
<evidence type="ECO:0000256" key="6">
    <source>
        <dbReference type="SAM" id="MobiDB-lite"/>
    </source>
</evidence>
<sequence>MDSFVLALRVLVSLGAVLGLIWVLQRRLKRRGSLVRTAAPAISVLSRQGVGHKASVVLLDADGQRLLLGVTEHGVSVLRGTATDDGGTPAPARSAAATPVVADRRSSDTRPVTVPAVAAATAHPFSVPEPVSAVRGRRSADAFSDSLDAAGLHLPAGTAAVTTSISDPDHGSVLLGATVPARAGSRPPRPEAITGEPVRPRGRHAASTPLSPGPLSGSILDLGTWRQARDAARWVAGGRRP</sequence>
<keyword evidence="2" id="KW-1003">Cell membrane</keyword>